<organism evidence="1 2">
    <name type="scientific">Rhabditophanes sp. KR3021</name>
    <dbReference type="NCBI Taxonomy" id="114890"/>
    <lineage>
        <taxon>Eukaryota</taxon>
        <taxon>Metazoa</taxon>
        <taxon>Ecdysozoa</taxon>
        <taxon>Nematoda</taxon>
        <taxon>Chromadorea</taxon>
        <taxon>Rhabditida</taxon>
        <taxon>Tylenchina</taxon>
        <taxon>Panagrolaimomorpha</taxon>
        <taxon>Strongyloidoidea</taxon>
        <taxon>Alloionematidae</taxon>
        <taxon>Rhabditophanes</taxon>
    </lineage>
</organism>
<evidence type="ECO:0000313" key="1">
    <source>
        <dbReference type="Proteomes" id="UP000095286"/>
    </source>
</evidence>
<accession>A0AC35TH03</accession>
<reference evidence="2" key="1">
    <citation type="submission" date="2016-11" db="UniProtKB">
        <authorList>
            <consortium name="WormBaseParasite"/>
        </authorList>
    </citation>
    <scope>IDENTIFICATION</scope>
    <source>
        <strain evidence="2">KR3021</strain>
    </source>
</reference>
<dbReference type="WBParaSite" id="RSKR_0000040400.1">
    <property type="protein sequence ID" value="RSKR_0000040400.1"/>
    <property type="gene ID" value="RSKR_0000040400"/>
</dbReference>
<protein>
    <submittedName>
        <fullName evidence="2">SH2 domain-containing protein</fullName>
    </submittedName>
</protein>
<name>A0AC35TH03_9BILA</name>
<sequence length="323" mass="36883">MGDNLYETPWEFKNRSFVSGISTVENSMHESPKNRSSTTSENNSPIINVRDNKITAEEKKNSPNHINYRGEKRYGKDINNSNSLRPSSEREINNEKKSTIESKRRQDYKHAIANGFEESRLIKDINLRRSIDPLTAGSPFKEKNKVNCDEIFTSKHRSRHAKSELHTSSLDSPTTLVESPTAASSSSSKSPTTDNKNIYTNEPRLTHKIHRKSRNESESMIVHENIGRVEAETILHDLETGNFLLRKRPEGNMAMSLKGHSCILHIKLEQRSNRWILGEGPSFASITNVVKYYKTHPLPIRGADHMILKNPLLVQTVDNRFYC</sequence>
<evidence type="ECO:0000313" key="2">
    <source>
        <dbReference type="WBParaSite" id="RSKR_0000040400.1"/>
    </source>
</evidence>
<dbReference type="Proteomes" id="UP000095286">
    <property type="component" value="Unplaced"/>
</dbReference>
<proteinExistence type="predicted"/>